<reference evidence="1 2" key="1">
    <citation type="submission" date="2021-06" db="EMBL/GenBank/DDBJ databases">
        <authorList>
            <person name="Kallberg Y."/>
            <person name="Tangrot J."/>
            <person name="Rosling A."/>
        </authorList>
    </citation>
    <scope>NUCLEOTIDE SEQUENCE [LARGE SCALE GENOMIC DNA]</scope>
    <source>
        <strain evidence="1 2">120-4 pot B 10/14</strain>
    </source>
</reference>
<organism evidence="1 2">
    <name type="scientific">Gigaspora margarita</name>
    <dbReference type="NCBI Taxonomy" id="4874"/>
    <lineage>
        <taxon>Eukaryota</taxon>
        <taxon>Fungi</taxon>
        <taxon>Fungi incertae sedis</taxon>
        <taxon>Mucoromycota</taxon>
        <taxon>Glomeromycotina</taxon>
        <taxon>Glomeromycetes</taxon>
        <taxon>Diversisporales</taxon>
        <taxon>Gigasporaceae</taxon>
        <taxon>Gigaspora</taxon>
    </lineage>
</organism>
<name>A0ABM8W366_GIGMA</name>
<sequence length="53" mass="6213">MSSIIEVGLLSEFPFGTMCDESWSSINNNMSDYIRIISITMPESHVDYWQHWN</sequence>
<evidence type="ECO:0000313" key="1">
    <source>
        <dbReference type="EMBL" id="CAG8513090.1"/>
    </source>
</evidence>
<accession>A0ABM8W366</accession>
<protein>
    <submittedName>
        <fullName evidence="1">27011_t:CDS:1</fullName>
    </submittedName>
</protein>
<comment type="caution">
    <text evidence="1">The sequence shown here is derived from an EMBL/GenBank/DDBJ whole genome shotgun (WGS) entry which is preliminary data.</text>
</comment>
<dbReference type="Proteomes" id="UP000789901">
    <property type="component" value="Unassembled WGS sequence"/>
</dbReference>
<gene>
    <name evidence="1" type="ORF">GMARGA_LOCUS2780</name>
</gene>
<keyword evidence="2" id="KW-1185">Reference proteome</keyword>
<proteinExistence type="predicted"/>
<evidence type="ECO:0000313" key="2">
    <source>
        <dbReference type="Proteomes" id="UP000789901"/>
    </source>
</evidence>
<dbReference type="EMBL" id="CAJVQB010000912">
    <property type="protein sequence ID" value="CAG8513090.1"/>
    <property type="molecule type" value="Genomic_DNA"/>
</dbReference>